<dbReference type="RefSeq" id="WP_198880459.1">
    <property type="nucleotide sequence ID" value="NZ_JAEKJA010000001.1"/>
</dbReference>
<feature type="domain" description="General stress protein FMN-binding split barrel" evidence="1">
    <location>
        <begin position="5"/>
        <end position="143"/>
    </location>
</feature>
<organism evidence="2 3">
    <name type="scientific">Acuticoccus mangrovi</name>
    <dbReference type="NCBI Taxonomy" id="2796142"/>
    <lineage>
        <taxon>Bacteria</taxon>
        <taxon>Pseudomonadati</taxon>
        <taxon>Pseudomonadota</taxon>
        <taxon>Alphaproteobacteria</taxon>
        <taxon>Hyphomicrobiales</taxon>
        <taxon>Amorphaceae</taxon>
        <taxon>Acuticoccus</taxon>
    </lineage>
</organism>
<gene>
    <name evidence="2" type="ORF">JCR33_02775</name>
</gene>
<dbReference type="SUPFAM" id="SSF50475">
    <property type="entry name" value="FMN-binding split barrel"/>
    <property type="match status" value="1"/>
</dbReference>
<dbReference type="InterPro" id="IPR038725">
    <property type="entry name" value="YdaG_split_barrel_FMN-bd"/>
</dbReference>
<dbReference type="AlphaFoldDB" id="A0A934ILS2"/>
<dbReference type="PANTHER" id="PTHR34818">
    <property type="entry name" value="PROTEIN BLI-3"/>
    <property type="match status" value="1"/>
</dbReference>
<dbReference type="EMBL" id="JAEKJA010000001">
    <property type="protein sequence ID" value="MBJ3774592.1"/>
    <property type="molecule type" value="Genomic_DNA"/>
</dbReference>
<protein>
    <submittedName>
        <fullName evidence="2">Pyridoxamine 5'-phosphate oxidase family protein</fullName>
    </submittedName>
</protein>
<proteinExistence type="predicted"/>
<dbReference type="Proteomes" id="UP000609531">
    <property type="component" value="Unassembled WGS sequence"/>
</dbReference>
<dbReference type="InterPro" id="IPR052917">
    <property type="entry name" value="Stress-Dev_Protein"/>
</dbReference>
<sequence>MTTEDLELVWQEISRIETCMMITHDSGAIRARPMVGTPDRQANMIWFVASRENHKDEEVAADPRICLTYADPGSNTYVSVSGRGAVVTDRSKLEALWTPSIDAWFEGGPEDPDAILIGVRPEMAEYWDNPNSDLIVALKMLTTTSDEAPAIGDNRKVVM</sequence>
<keyword evidence="3" id="KW-1185">Reference proteome</keyword>
<dbReference type="InterPro" id="IPR012349">
    <property type="entry name" value="Split_barrel_FMN-bd"/>
</dbReference>
<evidence type="ECO:0000313" key="3">
    <source>
        <dbReference type="Proteomes" id="UP000609531"/>
    </source>
</evidence>
<dbReference type="PANTHER" id="PTHR34818:SF1">
    <property type="entry name" value="PROTEIN BLI-3"/>
    <property type="match status" value="1"/>
</dbReference>
<evidence type="ECO:0000259" key="1">
    <source>
        <dbReference type="Pfam" id="PF16242"/>
    </source>
</evidence>
<evidence type="ECO:0000313" key="2">
    <source>
        <dbReference type="EMBL" id="MBJ3774592.1"/>
    </source>
</evidence>
<reference evidence="2" key="1">
    <citation type="submission" date="2020-12" db="EMBL/GenBank/DDBJ databases">
        <title>Bacterial taxonomy.</title>
        <authorList>
            <person name="Pan X."/>
        </authorList>
    </citation>
    <scope>NUCLEOTIDE SEQUENCE</scope>
    <source>
        <strain evidence="2">B2012</strain>
    </source>
</reference>
<accession>A0A934ILS2</accession>
<comment type="caution">
    <text evidence="2">The sequence shown here is derived from an EMBL/GenBank/DDBJ whole genome shotgun (WGS) entry which is preliminary data.</text>
</comment>
<dbReference type="Pfam" id="PF16242">
    <property type="entry name" value="Pyrid_ox_like"/>
    <property type="match status" value="1"/>
</dbReference>
<dbReference type="Gene3D" id="2.30.110.10">
    <property type="entry name" value="Electron Transport, Fmn-binding Protein, Chain A"/>
    <property type="match status" value="1"/>
</dbReference>
<name>A0A934ILS2_9HYPH</name>